<protein>
    <submittedName>
        <fullName evidence="1">Uncharacterized protein</fullName>
    </submittedName>
</protein>
<sequence length="48" mass="5500">MKISLCYLKTDAMLSCTFICYRRRRARLTSYRETKGSGTNSFNGDGNL</sequence>
<reference evidence="1" key="2">
    <citation type="journal article" date="2015" name="Data Brief">
        <title>Shoot transcriptome of the giant reed, Arundo donax.</title>
        <authorList>
            <person name="Barrero R.A."/>
            <person name="Guerrero F.D."/>
            <person name="Moolhuijzen P."/>
            <person name="Goolsby J.A."/>
            <person name="Tidwell J."/>
            <person name="Bellgard S.E."/>
            <person name="Bellgard M.I."/>
        </authorList>
    </citation>
    <scope>NUCLEOTIDE SEQUENCE</scope>
    <source>
        <tissue evidence="1">Shoot tissue taken approximately 20 cm above the soil surface</tissue>
    </source>
</reference>
<organism evidence="1">
    <name type="scientific">Arundo donax</name>
    <name type="common">Giant reed</name>
    <name type="synonym">Donax arundinaceus</name>
    <dbReference type="NCBI Taxonomy" id="35708"/>
    <lineage>
        <taxon>Eukaryota</taxon>
        <taxon>Viridiplantae</taxon>
        <taxon>Streptophyta</taxon>
        <taxon>Embryophyta</taxon>
        <taxon>Tracheophyta</taxon>
        <taxon>Spermatophyta</taxon>
        <taxon>Magnoliopsida</taxon>
        <taxon>Liliopsida</taxon>
        <taxon>Poales</taxon>
        <taxon>Poaceae</taxon>
        <taxon>PACMAD clade</taxon>
        <taxon>Arundinoideae</taxon>
        <taxon>Arundineae</taxon>
        <taxon>Arundo</taxon>
    </lineage>
</organism>
<evidence type="ECO:0000313" key="1">
    <source>
        <dbReference type="EMBL" id="JAD21428.1"/>
    </source>
</evidence>
<reference evidence="1" key="1">
    <citation type="submission" date="2014-09" db="EMBL/GenBank/DDBJ databases">
        <authorList>
            <person name="Magalhaes I.L.F."/>
            <person name="Oliveira U."/>
            <person name="Santos F.R."/>
            <person name="Vidigal T.H.D.A."/>
            <person name="Brescovit A.D."/>
            <person name="Santos A.J."/>
        </authorList>
    </citation>
    <scope>NUCLEOTIDE SEQUENCE</scope>
    <source>
        <tissue evidence="1">Shoot tissue taken approximately 20 cm above the soil surface</tissue>
    </source>
</reference>
<dbReference type="AlphaFoldDB" id="A0A0A8Y896"/>
<dbReference type="EMBL" id="GBRH01276467">
    <property type="protein sequence ID" value="JAD21428.1"/>
    <property type="molecule type" value="Transcribed_RNA"/>
</dbReference>
<accession>A0A0A8Y896</accession>
<proteinExistence type="predicted"/>
<name>A0A0A8Y896_ARUDO</name>